<keyword evidence="1" id="KW-0378">Hydrolase</keyword>
<dbReference type="GO" id="GO:0008233">
    <property type="term" value="F:peptidase activity"/>
    <property type="evidence" value="ECO:0007669"/>
    <property type="project" value="UniProtKB-KW"/>
</dbReference>
<keyword evidence="1" id="KW-0645">Protease</keyword>
<organism evidence="1">
    <name type="scientific">uncultured Caudovirales phage</name>
    <dbReference type="NCBI Taxonomy" id="2100421"/>
    <lineage>
        <taxon>Viruses</taxon>
        <taxon>Duplodnaviria</taxon>
        <taxon>Heunggongvirae</taxon>
        <taxon>Uroviricota</taxon>
        <taxon>Caudoviricetes</taxon>
        <taxon>Peduoviridae</taxon>
        <taxon>Maltschvirus</taxon>
        <taxon>Maltschvirus maltsch</taxon>
    </lineage>
</organism>
<dbReference type="GO" id="GO:0006508">
    <property type="term" value="P:proteolysis"/>
    <property type="evidence" value="ECO:0007669"/>
    <property type="project" value="UniProtKB-KW"/>
</dbReference>
<sequence length="218" mass="24465">MKLITEVTETVNYIFEEAKGGKGKQYFIEGVFLQSDLKNKNGRVYPEKTMDNEVARYTKEYIDKNRAYGELGHPDSPSINLDRVSHMIKGLRKEGTNYIGKAKIMDTPYGKIVKSLIDEGCCLGVSSRGMGTLKSGKDGTQLVQDDFMISTAADIVADPSAPEAFVRGIMENKEWFYIDGKFVEKDIEGVKRSIQRAQSSELTEASIVAFQHFLNKIR</sequence>
<name>A0A6J5KWS9_9CAUD</name>
<gene>
    <name evidence="1" type="ORF">UFOVP58_118</name>
</gene>
<evidence type="ECO:0000313" key="1">
    <source>
        <dbReference type="EMBL" id="CAB4125353.1"/>
    </source>
</evidence>
<dbReference type="Pfam" id="PF03420">
    <property type="entry name" value="Peptidase_S77"/>
    <property type="match status" value="1"/>
</dbReference>
<accession>A0A6J5KWS9</accession>
<proteinExistence type="predicted"/>
<protein>
    <submittedName>
        <fullName evidence="1">Prohead core scaffolding protein and protease</fullName>
    </submittedName>
</protein>
<dbReference type="InterPro" id="IPR005082">
    <property type="entry name" value="Peptidase_U9_T4_prohead"/>
</dbReference>
<reference evidence="1" key="1">
    <citation type="submission" date="2020-04" db="EMBL/GenBank/DDBJ databases">
        <authorList>
            <person name="Chiriac C."/>
            <person name="Salcher M."/>
            <person name="Ghai R."/>
            <person name="Kavagutti S V."/>
        </authorList>
    </citation>
    <scope>NUCLEOTIDE SEQUENCE</scope>
</reference>
<dbReference type="EMBL" id="LR796186">
    <property type="protein sequence ID" value="CAB4125353.1"/>
    <property type="molecule type" value="Genomic_DNA"/>
</dbReference>